<name>A0A5B3GCH6_9BACT</name>
<protein>
    <submittedName>
        <fullName evidence="1">Nucleotidyl transferase AbiEii/AbiGii toxin family protein</fullName>
    </submittedName>
</protein>
<keyword evidence="1" id="KW-0808">Transferase</keyword>
<dbReference type="RefSeq" id="WP_008771346.1">
    <property type="nucleotide sequence ID" value="NZ_VVXK01000003.1"/>
</dbReference>
<dbReference type="Gene3D" id="3.10.450.620">
    <property type="entry name" value="JHP933, nucleotidyltransferase-like core domain"/>
    <property type="match status" value="1"/>
</dbReference>
<dbReference type="Proteomes" id="UP000323567">
    <property type="component" value="Unassembled WGS sequence"/>
</dbReference>
<reference evidence="1 2" key="1">
    <citation type="journal article" date="2019" name="Nat. Med.">
        <title>A library of human gut bacterial isolates paired with longitudinal multiomics data enables mechanistic microbiome research.</title>
        <authorList>
            <person name="Poyet M."/>
            <person name="Groussin M."/>
            <person name="Gibbons S.M."/>
            <person name="Avila-Pacheco J."/>
            <person name="Jiang X."/>
            <person name="Kearney S.M."/>
            <person name="Perrotta A.R."/>
            <person name="Berdy B."/>
            <person name="Zhao S."/>
            <person name="Lieberman T.D."/>
            <person name="Swanson P.K."/>
            <person name="Smith M."/>
            <person name="Roesemann S."/>
            <person name="Alexander J.E."/>
            <person name="Rich S.A."/>
            <person name="Livny J."/>
            <person name="Vlamakis H."/>
            <person name="Clish C."/>
            <person name="Bullock K."/>
            <person name="Deik A."/>
            <person name="Scott J."/>
            <person name="Pierce K.A."/>
            <person name="Xavier R.J."/>
            <person name="Alm E.J."/>
        </authorList>
    </citation>
    <scope>NUCLEOTIDE SEQUENCE [LARGE SCALE GENOMIC DNA]</scope>
    <source>
        <strain evidence="1 2">BIOML-A2</strain>
    </source>
</reference>
<dbReference type="InterPro" id="IPR014942">
    <property type="entry name" value="AbiEii"/>
</dbReference>
<proteinExistence type="predicted"/>
<comment type="caution">
    <text evidence="1">The sequence shown here is derived from an EMBL/GenBank/DDBJ whole genome shotgun (WGS) entry which is preliminary data.</text>
</comment>
<dbReference type="AlphaFoldDB" id="A0A5B3GCH6"/>
<evidence type="ECO:0000313" key="2">
    <source>
        <dbReference type="Proteomes" id="UP000323567"/>
    </source>
</evidence>
<organism evidence="1 2">
    <name type="scientific">Alistipes shahii</name>
    <dbReference type="NCBI Taxonomy" id="328814"/>
    <lineage>
        <taxon>Bacteria</taxon>
        <taxon>Pseudomonadati</taxon>
        <taxon>Bacteroidota</taxon>
        <taxon>Bacteroidia</taxon>
        <taxon>Bacteroidales</taxon>
        <taxon>Rikenellaceae</taxon>
        <taxon>Alistipes</taxon>
    </lineage>
</organism>
<dbReference type="GO" id="GO:0016740">
    <property type="term" value="F:transferase activity"/>
    <property type="evidence" value="ECO:0007669"/>
    <property type="project" value="UniProtKB-KW"/>
</dbReference>
<dbReference type="EMBL" id="VVXK01000003">
    <property type="protein sequence ID" value="KAA2371433.1"/>
    <property type="molecule type" value="Genomic_DNA"/>
</dbReference>
<dbReference type="Pfam" id="PF08843">
    <property type="entry name" value="AbiEii"/>
    <property type="match status" value="1"/>
</dbReference>
<gene>
    <name evidence="1" type="ORF">F2Y13_03380</name>
</gene>
<evidence type="ECO:0000313" key="1">
    <source>
        <dbReference type="EMBL" id="KAA2371433.1"/>
    </source>
</evidence>
<sequence length="354" mass="39975">MIHPDSRTLSWIEQVAKDNKIKDIALVEKTIRAFSLLEALARSGCPFLFKGGSSLMLHLDTGKRLSIDIDIICPPGTRIEDYLEKYSEEYGFGEVKLVERISRTDIPKQHAKFFYQVAYPAGGRQDKILLDVLFEEIHYANVVELPIKSRLLKTEGDPVMVKLPSKEDLLGDKLTAFAPHTTGIPFFKGEKNCSMEICKQLFDVASLFDIVGDLSVTAETFNKFAMVELQYRGENPDAIQKVLDDIYDTAKCIVMRGQDNQEEFDLIQDGIKKVRGFIHSEVYTLESAITNASKAAYLAKLISNGINEIKHYNPSEANLLVNVTIHSPLSTKLNKLKKTNAEAFFYWSEIQKLL</sequence>
<accession>A0A5B3GCH6</accession>